<gene>
    <name evidence="1" type="ORF">KGA66_13630</name>
</gene>
<dbReference type="EMBL" id="JAGSXH010000041">
    <property type="protein sequence ID" value="MBS2964093.1"/>
    <property type="molecule type" value="Genomic_DNA"/>
</dbReference>
<keyword evidence="2" id="KW-1185">Reference proteome</keyword>
<evidence type="ECO:0000313" key="2">
    <source>
        <dbReference type="Proteomes" id="UP000677913"/>
    </source>
</evidence>
<dbReference type="RefSeq" id="WP_211468412.1">
    <property type="nucleotide sequence ID" value="NZ_JAGSXH010000041.1"/>
</dbReference>
<organism evidence="1 2">
    <name type="scientific">Actinocrinis puniceicyclus</name>
    <dbReference type="NCBI Taxonomy" id="977794"/>
    <lineage>
        <taxon>Bacteria</taxon>
        <taxon>Bacillati</taxon>
        <taxon>Actinomycetota</taxon>
        <taxon>Actinomycetes</taxon>
        <taxon>Catenulisporales</taxon>
        <taxon>Actinospicaceae</taxon>
        <taxon>Actinocrinis</taxon>
    </lineage>
</organism>
<comment type="caution">
    <text evidence="1">The sequence shown here is derived from an EMBL/GenBank/DDBJ whole genome shotgun (WGS) entry which is preliminary data.</text>
</comment>
<dbReference type="Proteomes" id="UP000677913">
    <property type="component" value="Unassembled WGS sequence"/>
</dbReference>
<dbReference type="AlphaFoldDB" id="A0A8J7WKQ3"/>
<protein>
    <submittedName>
        <fullName evidence="1">Uncharacterized protein</fullName>
    </submittedName>
</protein>
<sequence>MALLKFEDSSHAASKAADWPDLGTVDSRGARLFDARPAYRRLTVVADAELVDAVDSDPWSPKYLLNGLLTHNFVTLYRYADDGPPGNVPWHVFPNGAKHPLGWVLADVQAAHQVRNIIYTNSPHSFTYTGITGNRVEAAERDVSSTAYRSLPSDEARRRREADAIAVLAAECVQADLFITERPYLFENSVSKQHGVTVCSLADALALVGLYLRAQSQYVLIQSPSGTFPLVGSKLGYFWVGARELLPEVWRWGAAFGQIKNDELQGLALSAIERIRRALIKRDELNISLQSYHGNNAVSEVITALDELLVGCMGAIDVTARVAHDVLGVSGRSSNAGWQRSGWLRDVARANQSVADLVQPGGHQAHVLKILTAMRNTVHAEVLQGAMHQSGDGSQEPLVRLPPGEAQDIVTAMDATGGRAHWGVKQEIQYASYVDPQRFVEAALPAVIALLNLIMKTVPVDKMPGVHLAPQDCLPPAGDSWQNSFAEQKRQSIRWQLGL</sequence>
<name>A0A8J7WKQ3_9ACTN</name>
<evidence type="ECO:0000313" key="1">
    <source>
        <dbReference type="EMBL" id="MBS2964093.1"/>
    </source>
</evidence>
<accession>A0A8J7WKQ3</accession>
<reference evidence="1" key="1">
    <citation type="submission" date="2021-04" db="EMBL/GenBank/DDBJ databases">
        <title>Genome based classification of Actinospica acidithermotolerans sp. nov., an actinobacterium isolated from an Indonesian hot spring.</title>
        <authorList>
            <person name="Kusuma A.B."/>
            <person name="Putra K.E."/>
            <person name="Nafisah S."/>
            <person name="Loh J."/>
            <person name="Nouioui I."/>
            <person name="Goodfellow M."/>
        </authorList>
    </citation>
    <scope>NUCLEOTIDE SEQUENCE</scope>
    <source>
        <strain evidence="1">DSM 45618</strain>
    </source>
</reference>
<proteinExistence type="predicted"/>